<keyword evidence="3" id="KW-0963">Cytoplasm</keyword>
<dbReference type="GO" id="GO:2000031">
    <property type="term" value="P:regulation of salicylic acid mediated signaling pathway"/>
    <property type="evidence" value="ECO:0007669"/>
    <property type="project" value="InterPro"/>
</dbReference>
<evidence type="ECO:0000256" key="3">
    <source>
        <dbReference type="ARBA" id="ARBA00022490"/>
    </source>
</evidence>
<dbReference type="PROSITE" id="PS52046">
    <property type="entry name" value="ZF_C2HC_NPR"/>
    <property type="match status" value="1"/>
</dbReference>
<evidence type="ECO:0000256" key="6">
    <source>
        <dbReference type="ARBA" id="ARBA00022771"/>
    </source>
</evidence>
<dbReference type="Pfam" id="PF00651">
    <property type="entry name" value="BTB"/>
    <property type="match status" value="1"/>
</dbReference>
<protein>
    <submittedName>
        <fullName evidence="19">Uncharacterized protein</fullName>
    </submittedName>
</protein>
<evidence type="ECO:0000313" key="20">
    <source>
        <dbReference type="Proteomes" id="UP001152523"/>
    </source>
</evidence>
<dbReference type="FunFam" id="1.25.40.20:FF:000239">
    <property type="entry name" value="BTB/POZ domain and ankyrin repeat-containing protein NPR1"/>
    <property type="match status" value="1"/>
</dbReference>
<dbReference type="GO" id="GO:0008270">
    <property type="term" value="F:zinc ion binding"/>
    <property type="evidence" value="ECO:0007669"/>
    <property type="project" value="UniProtKB-KW"/>
</dbReference>
<dbReference type="PROSITE" id="PS50297">
    <property type="entry name" value="ANK_REP_REGION"/>
    <property type="match status" value="1"/>
</dbReference>
<dbReference type="InterPro" id="IPR000210">
    <property type="entry name" value="BTB/POZ_dom"/>
</dbReference>
<evidence type="ECO:0000256" key="1">
    <source>
        <dbReference type="ARBA" id="ARBA00004496"/>
    </source>
</evidence>
<evidence type="ECO:0000256" key="8">
    <source>
        <dbReference type="ARBA" id="ARBA00022821"/>
    </source>
</evidence>
<dbReference type="Gene3D" id="1.25.40.20">
    <property type="entry name" value="Ankyrin repeat-containing domain"/>
    <property type="match status" value="1"/>
</dbReference>
<evidence type="ECO:0000256" key="13">
    <source>
        <dbReference type="ARBA" id="ARBA00044947"/>
    </source>
</evidence>
<name>A0AAV0C059_9ASTE</name>
<evidence type="ECO:0000256" key="12">
    <source>
        <dbReference type="ARBA" id="ARBA00034306"/>
    </source>
</evidence>
<dbReference type="SUPFAM" id="SSF48403">
    <property type="entry name" value="Ankyrin repeat"/>
    <property type="match status" value="1"/>
</dbReference>
<dbReference type="SUPFAM" id="SSF54695">
    <property type="entry name" value="POZ domain"/>
    <property type="match status" value="1"/>
</dbReference>
<evidence type="ECO:0000256" key="11">
    <source>
        <dbReference type="ARBA" id="ARBA00023242"/>
    </source>
</evidence>
<evidence type="ECO:0000256" key="10">
    <source>
        <dbReference type="ARBA" id="ARBA00023043"/>
    </source>
</evidence>
<dbReference type="PROSITE" id="PS50097">
    <property type="entry name" value="BTB"/>
    <property type="match status" value="1"/>
</dbReference>
<evidence type="ECO:0000256" key="16">
    <source>
        <dbReference type="SAM" id="MobiDB-lite"/>
    </source>
</evidence>
<dbReference type="Pfam" id="PF12796">
    <property type="entry name" value="Ank_2"/>
    <property type="match status" value="1"/>
</dbReference>
<dbReference type="InterPro" id="IPR011333">
    <property type="entry name" value="SKP1/BTB/POZ_sf"/>
</dbReference>
<dbReference type="InterPro" id="IPR024228">
    <property type="entry name" value="NPR_central_dom"/>
</dbReference>
<evidence type="ECO:0000313" key="19">
    <source>
        <dbReference type="EMBL" id="CAH9053538.1"/>
    </source>
</evidence>
<dbReference type="Proteomes" id="UP001152523">
    <property type="component" value="Unassembled WGS sequence"/>
</dbReference>
<dbReference type="PANTHER" id="PTHR46475">
    <property type="entry name" value="REGULATORY PROTEIN NPR3"/>
    <property type="match status" value="1"/>
</dbReference>
<dbReference type="InterPro" id="IPR044292">
    <property type="entry name" value="NPR"/>
</dbReference>
<keyword evidence="5" id="KW-0677">Repeat</keyword>
<feature type="region of interest" description="Disordered" evidence="16">
    <location>
        <begin position="543"/>
        <end position="574"/>
    </location>
</feature>
<feature type="domain" description="BTB" evidence="17">
    <location>
        <begin position="50"/>
        <end position="121"/>
    </location>
</feature>
<dbReference type="InterPro" id="IPR036770">
    <property type="entry name" value="Ankyrin_rpt-contain_sf"/>
</dbReference>
<keyword evidence="10 14" id="KW-0040">ANK repeat</keyword>
<organism evidence="19 20">
    <name type="scientific">Cuscuta epithymum</name>
    <dbReference type="NCBI Taxonomy" id="186058"/>
    <lineage>
        <taxon>Eukaryota</taxon>
        <taxon>Viridiplantae</taxon>
        <taxon>Streptophyta</taxon>
        <taxon>Embryophyta</taxon>
        <taxon>Tracheophyta</taxon>
        <taxon>Spermatophyta</taxon>
        <taxon>Magnoliopsida</taxon>
        <taxon>eudicotyledons</taxon>
        <taxon>Gunneridae</taxon>
        <taxon>Pentapetalae</taxon>
        <taxon>asterids</taxon>
        <taxon>lamiids</taxon>
        <taxon>Solanales</taxon>
        <taxon>Convolvulaceae</taxon>
        <taxon>Cuscuteae</taxon>
        <taxon>Cuscuta</taxon>
        <taxon>Cuscuta subgen. Cuscuta</taxon>
    </lineage>
</organism>
<dbReference type="Pfam" id="PF11900">
    <property type="entry name" value="DUF3420"/>
    <property type="match status" value="1"/>
</dbReference>
<sequence>MSSSIGCAAGAIETFLPEPSPMDVNALKLLSETLESIFETSSFPDFDFFADAKLVAVGGKEIPVHRCILSARSPFFRNLFCGKDKSVKLVLKELMKEYEVSYDAVVIVLAYLYCGKVRASPKDVCICVDIECSHEACRPALEFMVELLYASFTFEISELVAKFQRQLLDILKKAAADDVLMVFSVANTCGIRCEALMSSCMDIIVKSDIDTITLEKALPCQIVKQITDSRTKLGLQVPGSNRFHDKHVKRIYRALDSDDVELVRMLLKEGHTNLDDAYALHYAVAYCDAKTTSELLDLSIADVNHRNLRGYTVLHVAAIRKDPKIVVSLLTKGARPSDLTSDGRKALQIAKRLTRAMDYKKPVEQGKTTPKNRLCIEILEQAERRDPLLGEASESLAMAGDDLRMKLLYLENRVGLAKLLFPIEAKVAMDIAQVDGTSEFPLSCINKNMADASRRMTVDLNDVPFKLKEEHLNRMRTLSKTVELGKRFFPRCYGILNKIMDNDDLSEIACVGNETPEEHQSKRQRYMVLQEILSKAFTEDKEEFDRANASSSSSSTSLAAANPEGKLPFKKPGW</sequence>
<evidence type="ECO:0000256" key="14">
    <source>
        <dbReference type="PROSITE-ProRule" id="PRU00023"/>
    </source>
</evidence>
<dbReference type="Pfam" id="PF12313">
    <property type="entry name" value="NPR1_like_C"/>
    <property type="match status" value="1"/>
</dbReference>
<comment type="subcellular location">
    <subcellularLocation>
        <location evidence="1">Cytoplasm</location>
    </subcellularLocation>
    <subcellularLocation>
        <location evidence="12">Nucleus</location>
        <location evidence="12">Nuclear body</location>
    </subcellularLocation>
</comment>
<gene>
    <name evidence="19" type="ORF">CEPIT_LOCUS532</name>
</gene>
<comment type="pathway">
    <text evidence="2">Protein modification; protein ubiquitination.</text>
</comment>
<dbReference type="InterPro" id="IPR057250">
    <property type="entry name" value="Znf_C2HC_NPR-type"/>
</dbReference>
<evidence type="ECO:0000256" key="5">
    <source>
        <dbReference type="ARBA" id="ARBA00022737"/>
    </source>
</evidence>
<comment type="caution">
    <text evidence="19">The sequence shown here is derived from an EMBL/GenBank/DDBJ whole genome shotgun (WGS) entry which is preliminary data.</text>
</comment>
<keyword evidence="8" id="KW-0611">Plant defense</keyword>
<dbReference type="AlphaFoldDB" id="A0AAV0C059"/>
<keyword evidence="6 15" id="KW-0863">Zinc-finger</keyword>
<comment type="caution">
    <text evidence="15">Lacks conserved residue(s) required for the propagation of feature annotation.</text>
</comment>
<feature type="domain" description="C2HC NPR-type" evidence="18">
    <location>
        <begin position="124"/>
        <end position="138"/>
    </location>
</feature>
<evidence type="ECO:0000256" key="4">
    <source>
        <dbReference type="ARBA" id="ARBA00022723"/>
    </source>
</evidence>
<dbReference type="SMART" id="SM00225">
    <property type="entry name" value="BTB"/>
    <property type="match status" value="1"/>
</dbReference>
<dbReference type="PANTHER" id="PTHR46475:SF1">
    <property type="entry name" value="REGULATORY PROTEIN NPR2"/>
    <property type="match status" value="1"/>
</dbReference>
<comment type="similarity">
    <text evidence="13">Belongs to the plant 'ANKYRIN-BTB/POZ' family. 'NPR1-like' subfamily.</text>
</comment>
<dbReference type="EMBL" id="CAMAPF010000005">
    <property type="protein sequence ID" value="CAH9053538.1"/>
    <property type="molecule type" value="Genomic_DNA"/>
</dbReference>
<dbReference type="InterPro" id="IPR002110">
    <property type="entry name" value="Ankyrin_rpt"/>
</dbReference>
<dbReference type="Gene3D" id="3.30.710.10">
    <property type="entry name" value="Potassium Channel Kv1.1, Chain A"/>
    <property type="match status" value="1"/>
</dbReference>
<keyword evidence="4" id="KW-0479">Metal-binding</keyword>
<keyword evidence="7" id="KW-0833">Ubl conjugation pathway</keyword>
<dbReference type="CDD" id="cd18310">
    <property type="entry name" value="BTB_POZ_NPR_plant"/>
    <property type="match status" value="1"/>
</dbReference>
<evidence type="ECO:0000259" key="17">
    <source>
        <dbReference type="PROSITE" id="PS50097"/>
    </source>
</evidence>
<evidence type="ECO:0000256" key="9">
    <source>
        <dbReference type="ARBA" id="ARBA00022833"/>
    </source>
</evidence>
<dbReference type="GO" id="GO:2000022">
    <property type="term" value="P:regulation of jasmonic acid mediated signaling pathway"/>
    <property type="evidence" value="ECO:0007669"/>
    <property type="project" value="InterPro"/>
</dbReference>
<dbReference type="GO" id="GO:0009862">
    <property type="term" value="P:systemic acquired resistance, salicylic acid mediated signaling pathway"/>
    <property type="evidence" value="ECO:0007669"/>
    <property type="project" value="InterPro"/>
</dbReference>
<feature type="compositionally biased region" description="Low complexity" evidence="16">
    <location>
        <begin position="547"/>
        <end position="561"/>
    </location>
</feature>
<reference evidence="19" key="1">
    <citation type="submission" date="2022-07" db="EMBL/GenBank/DDBJ databases">
        <authorList>
            <person name="Macas J."/>
            <person name="Novak P."/>
            <person name="Neumann P."/>
        </authorList>
    </citation>
    <scope>NUCLEOTIDE SEQUENCE</scope>
</reference>
<dbReference type="InterPro" id="IPR021094">
    <property type="entry name" value="NPR1/NIM1-like_C"/>
</dbReference>
<dbReference type="GO" id="GO:0042742">
    <property type="term" value="P:defense response to bacterium"/>
    <property type="evidence" value="ECO:0007669"/>
    <property type="project" value="UniProtKB-ARBA"/>
</dbReference>
<dbReference type="PROSITE" id="PS50088">
    <property type="entry name" value="ANK_REPEAT"/>
    <property type="match status" value="1"/>
</dbReference>
<feature type="repeat" description="ANK" evidence="14">
    <location>
        <begin position="309"/>
        <end position="341"/>
    </location>
</feature>
<evidence type="ECO:0000256" key="7">
    <source>
        <dbReference type="ARBA" id="ARBA00022786"/>
    </source>
</evidence>
<evidence type="ECO:0000256" key="15">
    <source>
        <dbReference type="PROSITE-ProRule" id="PRU01391"/>
    </source>
</evidence>
<keyword evidence="20" id="KW-1185">Reference proteome</keyword>
<evidence type="ECO:0000256" key="2">
    <source>
        <dbReference type="ARBA" id="ARBA00004906"/>
    </source>
</evidence>
<dbReference type="GO" id="GO:0016604">
    <property type="term" value="C:nuclear body"/>
    <property type="evidence" value="ECO:0007669"/>
    <property type="project" value="UniProtKB-SubCell"/>
</dbReference>
<proteinExistence type="inferred from homology"/>
<keyword evidence="9" id="KW-0862">Zinc</keyword>
<dbReference type="SMART" id="SM00248">
    <property type="entry name" value="ANK"/>
    <property type="match status" value="2"/>
</dbReference>
<dbReference type="GO" id="GO:0050832">
    <property type="term" value="P:defense response to fungus"/>
    <property type="evidence" value="ECO:0007669"/>
    <property type="project" value="UniProtKB-ARBA"/>
</dbReference>
<dbReference type="GO" id="GO:0005737">
    <property type="term" value="C:cytoplasm"/>
    <property type="evidence" value="ECO:0007669"/>
    <property type="project" value="UniProtKB-SubCell"/>
</dbReference>
<evidence type="ECO:0000259" key="18">
    <source>
        <dbReference type="PROSITE" id="PS52046"/>
    </source>
</evidence>
<keyword evidence="11" id="KW-0539">Nucleus</keyword>
<accession>A0AAV0C059</accession>